<name>A0A1Y5XMI3_KIBAR</name>
<dbReference type="RefSeq" id="WP_084427632.1">
    <property type="nucleotide sequence ID" value="NZ_FWXV01000002.1"/>
</dbReference>
<organism evidence="3 4">
    <name type="scientific">Kibdelosporangium aridum</name>
    <dbReference type="NCBI Taxonomy" id="2030"/>
    <lineage>
        <taxon>Bacteria</taxon>
        <taxon>Bacillati</taxon>
        <taxon>Actinomycetota</taxon>
        <taxon>Actinomycetes</taxon>
        <taxon>Pseudonocardiales</taxon>
        <taxon>Pseudonocardiaceae</taxon>
        <taxon>Kibdelosporangium</taxon>
    </lineage>
</organism>
<gene>
    <name evidence="3" type="ORF">SAMN05661093_03622</name>
</gene>
<proteinExistence type="predicted"/>
<evidence type="ECO:0000256" key="1">
    <source>
        <dbReference type="SAM" id="MobiDB-lite"/>
    </source>
</evidence>
<dbReference type="SMART" id="SM00943">
    <property type="entry name" value="Prim-Pol"/>
    <property type="match status" value="1"/>
</dbReference>
<dbReference type="SUPFAM" id="SSF56747">
    <property type="entry name" value="Prim-pol domain"/>
    <property type="match status" value="1"/>
</dbReference>
<reference evidence="3 4" key="1">
    <citation type="submission" date="2017-04" db="EMBL/GenBank/DDBJ databases">
        <authorList>
            <person name="Afonso C.L."/>
            <person name="Miller P.J."/>
            <person name="Scott M.A."/>
            <person name="Spackman E."/>
            <person name="Goraichik I."/>
            <person name="Dimitrov K.M."/>
            <person name="Suarez D.L."/>
            <person name="Swayne D.E."/>
        </authorList>
    </citation>
    <scope>NUCLEOTIDE SEQUENCE [LARGE SCALE GENOMIC DNA]</scope>
    <source>
        <strain evidence="3 4">DSM 43828</strain>
    </source>
</reference>
<dbReference type="Pfam" id="PF09250">
    <property type="entry name" value="Prim-Pol"/>
    <property type="match status" value="1"/>
</dbReference>
<dbReference type="OrthoDB" id="3218228at2"/>
<dbReference type="InterPro" id="IPR015330">
    <property type="entry name" value="DNA_primase/pol_bifunc_N"/>
</dbReference>
<protein>
    <submittedName>
        <fullName evidence="3">Bifunctional DNA primase/polymerase, N-terminal</fullName>
    </submittedName>
</protein>
<keyword evidence="4" id="KW-1185">Reference proteome</keyword>
<dbReference type="EMBL" id="FWXV01000002">
    <property type="protein sequence ID" value="SMC98991.1"/>
    <property type="molecule type" value="Genomic_DNA"/>
</dbReference>
<evidence type="ECO:0000313" key="4">
    <source>
        <dbReference type="Proteomes" id="UP000192674"/>
    </source>
</evidence>
<feature type="region of interest" description="Disordered" evidence="1">
    <location>
        <begin position="28"/>
        <end position="62"/>
    </location>
</feature>
<evidence type="ECO:0000313" key="3">
    <source>
        <dbReference type="EMBL" id="SMC98991.1"/>
    </source>
</evidence>
<dbReference type="Proteomes" id="UP000192674">
    <property type="component" value="Unassembled WGS sequence"/>
</dbReference>
<evidence type="ECO:0000259" key="2">
    <source>
        <dbReference type="SMART" id="SM00943"/>
    </source>
</evidence>
<dbReference type="CDD" id="cd04859">
    <property type="entry name" value="Prim_Pol"/>
    <property type="match status" value="1"/>
</dbReference>
<sequence>MDTAHRQLLNAALAAADRGWHVFPIQPGRKKPPALHGDTPRKPCPRTGICRTGHQGWEQRATTDPDRIRAAWTRAAYNIGIATGPSGLIVIDLDRPKSAQDTPPHDLAQQGIRDGLDHFAAICSRHGQPFPRTCWGLTPRGGTHLYFAAPTERQLRNTEGEHGNGLGWKIDTRAWGGYIVAPGSITPDGEYQLAVDLTPAPLPAWLTALLTPQPVVHTTAPPPRTSPRLAAYTAAAVRGECERIATAAGGTHKKTLYSASGNLGQHVAGGGLSYADAHTELYAAARHLLTADCDCTDYEIRRTITNGLRAGMQRPRIPPAKTRTHQGT</sequence>
<feature type="domain" description="DNA primase/polymerase bifunctional N-terminal" evidence="2">
    <location>
        <begin position="12"/>
        <end position="206"/>
    </location>
</feature>
<accession>A0A1Y5XMI3</accession>
<dbReference type="AlphaFoldDB" id="A0A1Y5XMI3"/>